<dbReference type="InterPro" id="IPR050583">
    <property type="entry name" value="Mycobacterial_A85_antigen"/>
</dbReference>
<gene>
    <name evidence="1" type="ORF">NRE15_00275</name>
</gene>
<dbReference type="SUPFAM" id="SSF53474">
    <property type="entry name" value="alpha/beta-Hydrolases"/>
    <property type="match status" value="1"/>
</dbReference>
<dbReference type="PANTHER" id="PTHR48098">
    <property type="entry name" value="ENTEROCHELIN ESTERASE-RELATED"/>
    <property type="match status" value="1"/>
</dbReference>
<name>A0ABY5P6D4_9LACT</name>
<proteinExistence type="predicted"/>
<dbReference type="EMBL" id="CP102453">
    <property type="protein sequence ID" value="UUX34141.1"/>
    <property type="molecule type" value="Genomic_DNA"/>
</dbReference>
<dbReference type="Proteomes" id="UP001315967">
    <property type="component" value="Chromosome"/>
</dbReference>
<organism evidence="1 2">
    <name type="scientific">Fundicoccus culcitae</name>
    <dbReference type="NCBI Taxonomy" id="2969821"/>
    <lineage>
        <taxon>Bacteria</taxon>
        <taxon>Bacillati</taxon>
        <taxon>Bacillota</taxon>
        <taxon>Bacilli</taxon>
        <taxon>Lactobacillales</taxon>
        <taxon>Aerococcaceae</taxon>
        <taxon>Fundicoccus</taxon>
    </lineage>
</organism>
<keyword evidence="2" id="KW-1185">Reference proteome</keyword>
<dbReference type="RefSeq" id="WP_313793644.1">
    <property type="nucleotide sequence ID" value="NZ_CP102453.1"/>
</dbReference>
<dbReference type="GO" id="GO:0016787">
    <property type="term" value="F:hydrolase activity"/>
    <property type="evidence" value="ECO:0007669"/>
    <property type="project" value="UniProtKB-KW"/>
</dbReference>
<accession>A0ABY5P6D4</accession>
<dbReference type="InterPro" id="IPR029058">
    <property type="entry name" value="AB_hydrolase_fold"/>
</dbReference>
<evidence type="ECO:0000313" key="1">
    <source>
        <dbReference type="EMBL" id="UUX34141.1"/>
    </source>
</evidence>
<dbReference type="InterPro" id="IPR000801">
    <property type="entry name" value="Esterase-like"/>
</dbReference>
<protein>
    <submittedName>
        <fullName evidence="1">Alpha/beta hydrolase-fold protein</fullName>
    </submittedName>
</protein>
<reference evidence="1 2" key="1">
    <citation type="submission" date="2022-08" db="EMBL/GenBank/DDBJ databases">
        <title>Aerococcaceae sp. nov isolated from spoiled eye mask.</title>
        <authorList>
            <person name="Zhou G."/>
            <person name="Xie X.-B."/>
            <person name="Shi Q.-S."/>
            <person name="Wang Y.-S."/>
            <person name="Wen X."/>
            <person name="Peng H."/>
            <person name="Yang X.-J."/>
            <person name="Tao H.-B."/>
            <person name="Huang X.-M."/>
        </authorList>
    </citation>
    <scope>NUCLEOTIDE SEQUENCE [LARGE SCALE GENOMIC DNA]</scope>
    <source>
        <strain evidence="2">DM20194951</strain>
    </source>
</reference>
<dbReference type="Pfam" id="PF00756">
    <property type="entry name" value="Esterase"/>
    <property type="match status" value="1"/>
</dbReference>
<sequence length="274" mass="31721">MSRRNNHYLKMETHYLPIPYYKENRRIRVLLPKDYEKDTWASYPVLYMHDGQNVFYSKESYSGYSWKVIPTLKEQTSLPKMIVVGIDNGGIKRLDEYGPWQTDLPNLQNDYVVGGVGMAYGEWVVNELKPFIDSQYRTKKEAKQTLLAGSSMGGLITAYMGSAYPDVFGTIGVFSLASWFSQRDFLDFVSHHPIPSENKIYLQVGTNEGDDVDSSMLNEKVNQVYIDTTLEYYQSLIGQGVGLNQIWLRILADEIHHEKYWADHFLEFLLFAFE</sequence>
<dbReference type="Gene3D" id="3.40.50.1820">
    <property type="entry name" value="alpha/beta hydrolase"/>
    <property type="match status" value="1"/>
</dbReference>
<dbReference type="PANTHER" id="PTHR48098:SF6">
    <property type="entry name" value="FERRI-BACILLIBACTIN ESTERASE BESA"/>
    <property type="match status" value="1"/>
</dbReference>
<evidence type="ECO:0000313" key="2">
    <source>
        <dbReference type="Proteomes" id="UP001315967"/>
    </source>
</evidence>
<keyword evidence="1" id="KW-0378">Hydrolase</keyword>